<proteinExistence type="predicted"/>
<evidence type="ECO:0000256" key="1">
    <source>
        <dbReference type="SAM" id="MobiDB-lite"/>
    </source>
</evidence>
<keyword evidence="2" id="KW-0812">Transmembrane</keyword>
<sequence length="61" mass="6367">MQDILVFVIIAVAALYLGIKWFRKGGSGCGCGCDCGGANKTSKGDCSGPDESQIGDLRKKK</sequence>
<feature type="transmembrane region" description="Helical" evidence="2">
    <location>
        <begin position="6"/>
        <end position="22"/>
    </location>
</feature>
<evidence type="ECO:0000313" key="4">
    <source>
        <dbReference type="Proteomes" id="UP000199053"/>
    </source>
</evidence>
<accession>A0A1G9G2K5</accession>
<evidence type="ECO:0000313" key="3">
    <source>
        <dbReference type="EMBL" id="SDK94942.1"/>
    </source>
</evidence>
<gene>
    <name evidence="3" type="ORF">SAMN05660337_1809</name>
</gene>
<dbReference type="Proteomes" id="UP000199053">
    <property type="component" value="Unassembled WGS sequence"/>
</dbReference>
<dbReference type="AlphaFoldDB" id="A0A1G9G2K5"/>
<evidence type="ECO:0000256" key="2">
    <source>
        <dbReference type="SAM" id="Phobius"/>
    </source>
</evidence>
<reference evidence="4" key="1">
    <citation type="submission" date="2016-10" db="EMBL/GenBank/DDBJ databases">
        <authorList>
            <person name="Varghese N."/>
            <person name="Submissions S."/>
        </authorList>
    </citation>
    <scope>NUCLEOTIDE SEQUENCE [LARGE SCALE GENOMIC DNA]</scope>
    <source>
        <strain evidence="4">DSM 16995</strain>
    </source>
</reference>
<keyword evidence="2" id="KW-1133">Transmembrane helix</keyword>
<dbReference type="Pfam" id="PF12669">
    <property type="entry name" value="FeoB_associated"/>
    <property type="match status" value="1"/>
</dbReference>
<dbReference type="EMBL" id="FNGA01000002">
    <property type="protein sequence ID" value="SDK94942.1"/>
    <property type="molecule type" value="Genomic_DNA"/>
</dbReference>
<dbReference type="RefSeq" id="WP_092160236.1">
    <property type="nucleotide sequence ID" value="NZ_FNGA01000002.1"/>
</dbReference>
<name>A0A1G9G2K5_9BACT</name>
<keyword evidence="2" id="KW-0472">Membrane</keyword>
<organism evidence="3 4">
    <name type="scientific">Maridesulfovibrio ferrireducens</name>
    <dbReference type="NCBI Taxonomy" id="246191"/>
    <lineage>
        <taxon>Bacteria</taxon>
        <taxon>Pseudomonadati</taxon>
        <taxon>Thermodesulfobacteriota</taxon>
        <taxon>Desulfovibrionia</taxon>
        <taxon>Desulfovibrionales</taxon>
        <taxon>Desulfovibrionaceae</taxon>
        <taxon>Maridesulfovibrio</taxon>
    </lineage>
</organism>
<keyword evidence="4" id="KW-1185">Reference proteome</keyword>
<feature type="region of interest" description="Disordered" evidence="1">
    <location>
        <begin position="41"/>
        <end position="61"/>
    </location>
</feature>
<protein>
    <submittedName>
        <fullName evidence="3">Virus attachment protein p12 family protein</fullName>
    </submittedName>
</protein>